<reference evidence="6" key="1">
    <citation type="submission" date="2020-05" db="EMBL/GenBank/DDBJ databases">
        <authorList>
            <person name="Chiriac C."/>
            <person name="Salcher M."/>
            <person name="Ghai R."/>
            <person name="Kavagutti S V."/>
        </authorList>
    </citation>
    <scope>NUCLEOTIDE SEQUENCE</scope>
</reference>
<keyword evidence="2" id="KW-0808">Transferase</keyword>
<dbReference type="EMBL" id="CAEZYW010000212">
    <property type="protein sequence ID" value="CAB4751004.1"/>
    <property type="molecule type" value="Genomic_DNA"/>
</dbReference>
<dbReference type="GO" id="GO:0009086">
    <property type="term" value="P:methionine biosynthetic process"/>
    <property type="evidence" value="ECO:0007669"/>
    <property type="project" value="InterPro"/>
</dbReference>
<dbReference type="NCBIfam" id="NF007020">
    <property type="entry name" value="PRK09485.1"/>
    <property type="match status" value="1"/>
</dbReference>
<proteinExistence type="predicted"/>
<keyword evidence="3" id="KW-0479">Metal-binding</keyword>
<dbReference type="PANTHER" id="PTHR46015">
    <property type="entry name" value="ZGC:172121"/>
    <property type="match status" value="1"/>
</dbReference>
<dbReference type="InterPro" id="IPR051486">
    <property type="entry name" value="Hcy_S-methyltransferase"/>
</dbReference>
<evidence type="ECO:0000256" key="1">
    <source>
        <dbReference type="ARBA" id="ARBA00022603"/>
    </source>
</evidence>
<dbReference type="PROSITE" id="PS50970">
    <property type="entry name" value="HCY"/>
    <property type="match status" value="1"/>
</dbReference>
<dbReference type="PIRSF" id="PIRSF037505">
    <property type="entry name" value="Betaine_HMT"/>
    <property type="match status" value="1"/>
</dbReference>
<gene>
    <name evidence="6" type="ORF">UFOPK2786_01290</name>
</gene>
<dbReference type="InterPro" id="IPR036589">
    <property type="entry name" value="HCY_dom_sf"/>
</dbReference>
<dbReference type="GO" id="GO:0032259">
    <property type="term" value="P:methylation"/>
    <property type="evidence" value="ECO:0007669"/>
    <property type="project" value="UniProtKB-KW"/>
</dbReference>
<evidence type="ECO:0000256" key="4">
    <source>
        <dbReference type="ARBA" id="ARBA00022833"/>
    </source>
</evidence>
<keyword evidence="4" id="KW-0862">Zinc</keyword>
<sequence length="294" mass="30784">MSAGRKIVVVDGGLSTQLESMGCDINGPLWTARALQENPTAIEGAHRAFIAAGADVIITGSYQVSRQGFVEAGHAADDADRALGLSVEIARRAAEGTSTVVAASVGPYGAISHDGREYKGNYGLSERQLADFHRERIEFLVAAAPDMLAIETIPDVREAEALAVALEDFAGFPAWITFAAKDEGHVCAGQTIEEAVAVAQSIPGIERVGINCTAPAHVNGLIDRITAATSLPVIVYPNAGGTWDSLSGHWLGVTHEDIVRCAREWRDHGATWIGGCCGTEAEGIGAISEALRAA</sequence>
<evidence type="ECO:0000259" key="5">
    <source>
        <dbReference type="PROSITE" id="PS50970"/>
    </source>
</evidence>
<dbReference type="GO" id="GO:0008898">
    <property type="term" value="F:S-adenosylmethionine-homocysteine S-methyltransferase activity"/>
    <property type="evidence" value="ECO:0007669"/>
    <property type="project" value="TreeGrafter"/>
</dbReference>
<dbReference type="InterPro" id="IPR017226">
    <property type="entry name" value="BHMT-like"/>
</dbReference>
<dbReference type="GO" id="GO:0033528">
    <property type="term" value="P:S-methylmethionine cycle"/>
    <property type="evidence" value="ECO:0007669"/>
    <property type="project" value="TreeGrafter"/>
</dbReference>
<dbReference type="Pfam" id="PF02574">
    <property type="entry name" value="S-methyl_trans"/>
    <property type="match status" value="1"/>
</dbReference>
<accession>A0A6J6TWE0</accession>
<dbReference type="InterPro" id="IPR003726">
    <property type="entry name" value="HCY_dom"/>
</dbReference>
<dbReference type="GO" id="GO:0008270">
    <property type="term" value="F:zinc ion binding"/>
    <property type="evidence" value="ECO:0007669"/>
    <property type="project" value="InterPro"/>
</dbReference>
<protein>
    <submittedName>
        <fullName evidence="6">Unannotated protein</fullName>
    </submittedName>
</protein>
<dbReference type="PANTHER" id="PTHR46015:SF1">
    <property type="entry name" value="HOMOCYSTEINE S-METHYLTRANSFERASE-LIKE ISOFORM 1"/>
    <property type="match status" value="1"/>
</dbReference>
<evidence type="ECO:0000313" key="6">
    <source>
        <dbReference type="EMBL" id="CAB4751004.1"/>
    </source>
</evidence>
<feature type="domain" description="Hcy-binding" evidence="5">
    <location>
        <begin position="1"/>
        <end position="291"/>
    </location>
</feature>
<name>A0A6J6TWE0_9ZZZZ</name>
<dbReference type="SUPFAM" id="SSF82282">
    <property type="entry name" value="Homocysteine S-methyltransferase"/>
    <property type="match status" value="1"/>
</dbReference>
<evidence type="ECO:0000256" key="3">
    <source>
        <dbReference type="ARBA" id="ARBA00022723"/>
    </source>
</evidence>
<dbReference type="Gene3D" id="3.20.20.330">
    <property type="entry name" value="Homocysteine-binding-like domain"/>
    <property type="match status" value="1"/>
</dbReference>
<keyword evidence="1" id="KW-0489">Methyltransferase</keyword>
<dbReference type="AlphaFoldDB" id="A0A6J6TWE0"/>
<evidence type="ECO:0000256" key="2">
    <source>
        <dbReference type="ARBA" id="ARBA00022679"/>
    </source>
</evidence>
<organism evidence="6">
    <name type="scientific">freshwater metagenome</name>
    <dbReference type="NCBI Taxonomy" id="449393"/>
    <lineage>
        <taxon>unclassified sequences</taxon>
        <taxon>metagenomes</taxon>
        <taxon>ecological metagenomes</taxon>
    </lineage>
</organism>